<evidence type="ECO:0000313" key="2">
    <source>
        <dbReference type="Proteomes" id="UP001285521"/>
    </source>
</evidence>
<dbReference type="RefSeq" id="WP_319966485.1">
    <property type="nucleotide sequence ID" value="NZ_JAXAVW010000010.1"/>
</dbReference>
<organism evidence="1 2">
    <name type="scientific">Lentzea miocenica</name>
    <dbReference type="NCBI Taxonomy" id="3095431"/>
    <lineage>
        <taxon>Bacteria</taxon>
        <taxon>Bacillati</taxon>
        <taxon>Actinomycetota</taxon>
        <taxon>Actinomycetes</taxon>
        <taxon>Pseudonocardiales</taxon>
        <taxon>Pseudonocardiaceae</taxon>
        <taxon>Lentzea</taxon>
    </lineage>
</organism>
<dbReference type="Proteomes" id="UP001285521">
    <property type="component" value="Unassembled WGS sequence"/>
</dbReference>
<comment type="caution">
    <text evidence="1">The sequence shown here is derived from an EMBL/GenBank/DDBJ whole genome shotgun (WGS) entry which is preliminary data.</text>
</comment>
<reference evidence="1 2" key="2">
    <citation type="submission" date="2023-11" db="EMBL/GenBank/DDBJ databases">
        <authorList>
            <person name="Lara A.C."/>
            <person name="Chronakova A."/>
        </authorList>
    </citation>
    <scope>NUCLEOTIDE SEQUENCE [LARGE SCALE GENOMIC DNA]</scope>
    <source>
        <strain evidence="1 2">BCCO 10_0856</strain>
    </source>
</reference>
<accession>A0ABU4SZV4</accession>
<keyword evidence="2" id="KW-1185">Reference proteome</keyword>
<proteinExistence type="predicted"/>
<protein>
    <submittedName>
        <fullName evidence="1">Uncharacterized protein</fullName>
    </submittedName>
</protein>
<gene>
    <name evidence="1" type="ORF">SK803_14445</name>
</gene>
<evidence type="ECO:0000313" key="1">
    <source>
        <dbReference type="EMBL" id="MDX8031423.1"/>
    </source>
</evidence>
<dbReference type="EMBL" id="JAXAVW010000010">
    <property type="protein sequence ID" value="MDX8031423.1"/>
    <property type="molecule type" value="Genomic_DNA"/>
</dbReference>
<name>A0ABU4SZV4_9PSEU</name>
<reference evidence="1 2" key="1">
    <citation type="submission" date="2023-11" db="EMBL/GenBank/DDBJ databases">
        <title>Lentzea sokolovensis, sp. nov., Lentzea kristufkii, sp. nov., and Lentzea miocenensis, sp. nov., rare actinobacteria from Sokolov Coal Basin, Miocene lacustrine sediment, Czech Republic.</title>
        <authorList>
            <person name="Lara A."/>
            <person name="Kotroba L."/>
            <person name="Nouioui I."/>
            <person name="Neumann-Schaal M."/>
            <person name="Mast Y."/>
            <person name="Chronakova A."/>
        </authorList>
    </citation>
    <scope>NUCLEOTIDE SEQUENCE [LARGE SCALE GENOMIC DNA]</scope>
    <source>
        <strain evidence="1 2">BCCO 10_0856</strain>
    </source>
</reference>
<sequence>MSERMTPPAAALGDLEDTGHLAQIKFLIRDRDAKYPALIDKFLGAAGIATVPTGVQMPRMDSVIERWSRHSAPNCWTAR</sequence>